<sequence length="525" mass="58790">MPSAYKWKPLLAGALGHSVNPETICRNEHRANLTPLETGFERAWASRGNRLKQRRAYARSYPDYLELDADVQAEVDQAMVAEENEILEQERWAILKDWQQYYPNQFDENGLPLANLPIPIETPTLPGSPVAVVNPSPKLQPTVRIKNLLERVAKRPRSNMTGSTSFASSSMAPPPPSPQAPQASPDASRPWASLRQRSCSFRVRGAEQIRSITLSILSRAGSLLGSITVLLRAATTIASDSTAGEPISKRTRLGIGQGRRDSSASMAQSTRASLSMPTSGKDSTFEYRLMKEDMEGDLGMTVREEEFDAKSRPLIDWVKPVECLMPNAEVYEECEEDEDVDFVDLYESDEASNGGEDSDDEVYSEEDGQQEHDEEEEEDDDEMGDEVEEPVYLSQTFIKSEDGDVNMMGMGDPGLYGDEAQNRFRASTQEIGEWLLGRAMTPKDFFTCPEEQEDSIEHIVSKRRWFLAGNACLLVDLEAATREDAAEQGINLEEMDKIDCEMDRLAVLNMASQQFRRHIKKGPRD</sequence>
<feature type="region of interest" description="Disordered" evidence="1">
    <location>
        <begin position="349"/>
        <end position="386"/>
    </location>
</feature>
<dbReference type="Proteomes" id="UP000276215">
    <property type="component" value="Unassembled WGS sequence"/>
</dbReference>
<feature type="compositionally biased region" description="Low complexity" evidence="1">
    <location>
        <begin position="180"/>
        <end position="190"/>
    </location>
</feature>
<feature type="region of interest" description="Disordered" evidence="1">
    <location>
        <begin position="256"/>
        <end position="283"/>
    </location>
</feature>
<protein>
    <submittedName>
        <fullName evidence="2">Uncharacterized protein</fullName>
    </submittedName>
</protein>
<gene>
    <name evidence="2" type="ORF">L873DRAFT_1849712</name>
</gene>
<proteinExistence type="predicted"/>
<dbReference type="OrthoDB" id="5483598at2759"/>
<dbReference type="EMBL" id="ML121021">
    <property type="protein sequence ID" value="RPA88434.1"/>
    <property type="molecule type" value="Genomic_DNA"/>
</dbReference>
<feature type="compositionally biased region" description="Polar residues" evidence="1">
    <location>
        <begin position="263"/>
        <end position="282"/>
    </location>
</feature>
<reference evidence="2 3" key="1">
    <citation type="journal article" date="2018" name="Nat. Ecol. Evol.">
        <title>Pezizomycetes genomes reveal the molecular basis of ectomycorrhizal truffle lifestyle.</title>
        <authorList>
            <person name="Murat C."/>
            <person name="Payen T."/>
            <person name="Noel B."/>
            <person name="Kuo A."/>
            <person name="Morin E."/>
            <person name="Chen J."/>
            <person name="Kohler A."/>
            <person name="Krizsan K."/>
            <person name="Balestrini R."/>
            <person name="Da Silva C."/>
            <person name="Montanini B."/>
            <person name="Hainaut M."/>
            <person name="Levati E."/>
            <person name="Barry K.W."/>
            <person name="Belfiori B."/>
            <person name="Cichocki N."/>
            <person name="Clum A."/>
            <person name="Dockter R.B."/>
            <person name="Fauchery L."/>
            <person name="Guy J."/>
            <person name="Iotti M."/>
            <person name="Le Tacon F."/>
            <person name="Lindquist E.A."/>
            <person name="Lipzen A."/>
            <person name="Malagnac F."/>
            <person name="Mello A."/>
            <person name="Molinier V."/>
            <person name="Miyauchi S."/>
            <person name="Poulain J."/>
            <person name="Riccioni C."/>
            <person name="Rubini A."/>
            <person name="Sitrit Y."/>
            <person name="Splivallo R."/>
            <person name="Traeger S."/>
            <person name="Wang M."/>
            <person name="Zifcakova L."/>
            <person name="Wipf D."/>
            <person name="Zambonelli A."/>
            <person name="Paolocci F."/>
            <person name="Nowrousian M."/>
            <person name="Ottonello S."/>
            <person name="Baldrian P."/>
            <person name="Spatafora J.W."/>
            <person name="Henrissat B."/>
            <person name="Nagy L.G."/>
            <person name="Aury J.M."/>
            <person name="Wincker P."/>
            <person name="Grigoriev I.V."/>
            <person name="Bonfante P."/>
            <person name="Martin F.M."/>
        </authorList>
    </citation>
    <scope>NUCLEOTIDE SEQUENCE [LARGE SCALE GENOMIC DNA]</scope>
    <source>
        <strain evidence="2 3">120613-1</strain>
    </source>
</reference>
<keyword evidence="3" id="KW-1185">Reference proteome</keyword>
<dbReference type="AlphaFoldDB" id="A0A3N4J3F9"/>
<evidence type="ECO:0000313" key="3">
    <source>
        <dbReference type="Proteomes" id="UP000276215"/>
    </source>
</evidence>
<feature type="region of interest" description="Disordered" evidence="1">
    <location>
        <begin position="150"/>
        <end position="191"/>
    </location>
</feature>
<evidence type="ECO:0000313" key="2">
    <source>
        <dbReference type="EMBL" id="RPA88434.1"/>
    </source>
</evidence>
<name>A0A3N4J3F9_9PEZI</name>
<evidence type="ECO:0000256" key="1">
    <source>
        <dbReference type="SAM" id="MobiDB-lite"/>
    </source>
</evidence>
<organism evidence="2 3">
    <name type="scientific">Choiromyces venosus 120613-1</name>
    <dbReference type="NCBI Taxonomy" id="1336337"/>
    <lineage>
        <taxon>Eukaryota</taxon>
        <taxon>Fungi</taxon>
        <taxon>Dikarya</taxon>
        <taxon>Ascomycota</taxon>
        <taxon>Pezizomycotina</taxon>
        <taxon>Pezizomycetes</taxon>
        <taxon>Pezizales</taxon>
        <taxon>Tuberaceae</taxon>
        <taxon>Choiromyces</taxon>
    </lineage>
</organism>
<accession>A0A3N4J3F9</accession>